<protein>
    <recommendedName>
        <fullName evidence="6 15">Phosphoenolpyruvate synthase</fullName>
        <shortName evidence="15">PEP synthase</shortName>
        <ecNumber evidence="5 15">2.7.9.2</ecNumber>
    </recommendedName>
    <alternativeName>
        <fullName evidence="13 15">Pyruvate, water dikinase</fullName>
    </alternativeName>
</protein>
<dbReference type="UniPathway" id="UPA00138"/>
<dbReference type="InterPro" id="IPR008279">
    <property type="entry name" value="PEP-util_enz_mobile_dom"/>
</dbReference>
<dbReference type="InterPro" id="IPR015813">
    <property type="entry name" value="Pyrv/PenolPyrv_kinase-like_dom"/>
</dbReference>
<evidence type="ECO:0000259" key="18">
    <source>
        <dbReference type="Pfam" id="PF02896"/>
    </source>
</evidence>
<dbReference type="InterPro" id="IPR013815">
    <property type="entry name" value="ATP_grasp_subdomain_1"/>
</dbReference>
<name>B9L961_NAUPA</name>
<feature type="domain" description="Pyruvate phosphate dikinase AMP/ATP-binding" evidence="17">
    <location>
        <begin position="16"/>
        <end position="353"/>
    </location>
</feature>
<feature type="domain" description="PEP-utilising enzyme mobile" evidence="16">
    <location>
        <begin position="393"/>
        <end position="464"/>
    </location>
</feature>
<evidence type="ECO:0000256" key="8">
    <source>
        <dbReference type="ARBA" id="ARBA00022723"/>
    </source>
</evidence>
<dbReference type="Gene3D" id="3.20.20.60">
    <property type="entry name" value="Phosphoenolpyruvate-binding domains"/>
    <property type="match status" value="1"/>
</dbReference>
<evidence type="ECO:0000256" key="4">
    <source>
        <dbReference type="ARBA" id="ARBA00007837"/>
    </source>
</evidence>
<sequence length="797" mass="89346">MNYIKFFKELSIKDVDEVGGKNASLGEMYNKLTPLGINVPNGFGVTASAYRYYLKHNGLDEKFAEIFKNFDPQNIDELKKVGKTCRDMIINAEIPKDLKDEILKGYEELKKEYGNDVSLAVRSSATAEDSPTASFAGQNETYLNIKGEENLLYAYKMCLASNFTDRSISYKYTHNFDPLKVYLAVVVMKMVRSDKGSSGVMFSIDTETGFKDVVFINAAWGLGENVVQGTIDPDSFFVHKPTYKKGHKAVLKRKLGNKEKMMIFSEKKETTNLAEQFTKNIRTPIEKKKQFAISDEDVLMLAGWAIKIEEHYTEVNGRYTPMDMEWAKDGVDGKLYMVQARPETVHSQEKVNEFEIYKLKEKSNVILTGNAVGEKIGAGKVKILKSMAEADKFEKGDVLVATTTSPDWEPVMKIASAIITETGGRTCHAAIVSRELGKPAIVGAKNATKILKNEQEVTVSCAEGEVGKVYEGILDFEIEKVDISKLPRPKTKIMMNLGNPELSFSLAKLPVDGIGLARMEFIINTYIKAHPMAIKHPDILSETERALIDELAFPYDGDPIDFFVKTLSEGVATLAAGVYPKKCIVRMSDFKSNEYANLLGGRHFEPIEENPMIGFRGAARYTHPSYKEGFELECIAMKRAIYEMGFENIVIMIPFCRRVEEAKRVKELLIKYGLGDVETYMMCEIPNNVILIDEFLDVFDGISIGTNDLTQLTLGVDRDSQIVAFDYEERDEGVKKMVQMAVEGAKRNKKYSGLCGQAPSDYPEFAEFLVSIGIESMSLNPDSVLKIIKDIAEMENK</sequence>
<feature type="domain" description="PEP-utilising enzyme C-terminal" evidence="18">
    <location>
        <begin position="489"/>
        <end position="794"/>
    </location>
</feature>
<evidence type="ECO:0000259" key="16">
    <source>
        <dbReference type="Pfam" id="PF00391"/>
    </source>
</evidence>
<evidence type="ECO:0000256" key="15">
    <source>
        <dbReference type="PIRNR" id="PIRNR000854"/>
    </source>
</evidence>
<dbReference type="GO" id="GO:0008986">
    <property type="term" value="F:pyruvate, water dikinase activity"/>
    <property type="evidence" value="ECO:0007669"/>
    <property type="project" value="UniProtKB-EC"/>
</dbReference>
<dbReference type="AlphaFoldDB" id="B9L961"/>
<dbReference type="InterPro" id="IPR002192">
    <property type="entry name" value="PPDK_AMP/ATP-bd"/>
</dbReference>
<evidence type="ECO:0000313" key="20">
    <source>
        <dbReference type="Proteomes" id="UP000000448"/>
    </source>
</evidence>
<dbReference type="eggNOG" id="COG1080">
    <property type="taxonomic scope" value="Bacteria"/>
</dbReference>
<keyword evidence="20" id="KW-1185">Reference proteome</keyword>
<accession>B9L961</accession>
<dbReference type="InterPro" id="IPR000121">
    <property type="entry name" value="PEP_util_C"/>
</dbReference>
<evidence type="ECO:0000256" key="7">
    <source>
        <dbReference type="ARBA" id="ARBA00022679"/>
    </source>
</evidence>
<comment type="pathway">
    <text evidence="3 15">Carbohydrate biosynthesis; gluconeogenesis.</text>
</comment>
<dbReference type="HOGENOM" id="CLU_007308_6_2_7"/>
<dbReference type="Proteomes" id="UP000000448">
    <property type="component" value="Chromosome"/>
</dbReference>
<evidence type="ECO:0000256" key="9">
    <source>
        <dbReference type="ARBA" id="ARBA00022741"/>
    </source>
</evidence>
<dbReference type="GO" id="GO:0005524">
    <property type="term" value="F:ATP binding"/>
    <property type="evidence" value="ECO:0007669"/>
    <property type="project" value="UniProtKB-KW"/>
</dbReference>
<dbReference type="RefSeq" id="WP_015902652.1">
    <property type="nucleotide sequence ID" value="NC_012115.1"/>
</dbReference>
<dbReference type="Gene3D" id="3.30.470.20">
    <property type="entry name" value="ATP-grasp fold, B domain"/>
    <property type="match status" value="1"/>
</dbReference>
<dbReference type="PIRSF" id="PIRSF000854">
    <property type="entry name" value="PEP_synthase"/>
    <property type="match status" value="1"/>
</dbReference>
<evidence type="ECO:0000313" key="19">
    <source>
        <dbReference type="EMBL" id="ACM93600.1"/>
    </source>
</evidence>
<evidence type="ECO:0000256" key="10">
    <source>
        <dbReference type="ARBA" id="ARBA00022777"/>
    </source>
</evidence>
<dbReference type="InterPro" id="IPR006319">
    <property type="entry name" value="PEP_synth"/>
</dbReference>
<organism evidence="19 20">
    <name type="scientific">Nautilia profundicola (strain ATCC BAA-1463 / DSM 18972 / AmH)</name>
    <dbReference type="NCBI Taxonomy" id="598659"/>
    <lineage>
        <taxon>Bacteria</taxon>
        <taxon>Pseudomonadati</taxon>
        <taxon>Campylobacterota</taxon>
        <taxon>Epsilonproteobacteria</taxon>
        <taxon>Nautiliales</taxon>
        <taxon>Nautiliaceae</taxon>
        <taxon>Nautilia</taxon>
    </lineage>
</organism>
<dbReference type="PANTHER" id="PTHR43030">
    <property type="entry name" value="PHOSPHOENOLPYRUVATE SYNTHASE"/>
    <property type="match status" value="1"/>
</dbReference>
<dbReference type="EMBL" id="CP001279">
    <property type="protein sequence ID" value="ACM93600.1"/>
    <property type="molecule type" value="Genomic_DNA"/>
</dbReference>
<dbReference type="PROSITE" id="PS00370">
    <property type="entry name" value="PEP_ENZYMES_PHOS_SITE"/>
    <property type="match status" value="1"/>
</dbReference>
<keyword evidence="7 15" id="KW-0808">Transferase</keyword>
<keyword evidence="12 15" id="KW-0460">Magnesium</keyword>
<dbReference type="NCBIfam" id="TIGR01418">
    <property type="entry name" value="PEP_synth"/>
    <property type="match status" value="1"/>
</dbReference>
<proteinExistence type="inferred from homology"/>
<dbReference type="FunFam" id="3.30.470.20:FF:000017">
    <property type="entry name" value="Phosphoenolpyruvate synthase"/>
    <property type="match status" value="1"/>
</dbReference>
<comment type="similarity">
    <text evidence="4 15">Belongs to the PEP-utilizing enzyme family.</text>
</comment>
<keyword evidence="11 15" id="KW-0067">ATP-binding</keyword>
<dbReference type="InterPro" id="IPR023151">
    <property type="entry name" value="PEP_util_CS"/>
</dbReference>
<dbReference type="Pfam" id="PF02896">
    <property type="entry name" value="PEP-utilizers_C"/>
    <property type="match status" value="1"/>
</dbReference>
<dbReference type="InterPro" id="IPR036637">
    <property type="entry name" value="Phosphohistidine_dom_sf"/>
</dbReference>
<dbReference type="SUPFAM" id="SSF52009">
    <property type="entry name" value="Phosphohistidine domain"/>
    <property type="match status" value="1"/>
</dbReference>
<evidence type="ECO:0000256" key="11">
    <source>
        <dbReference type="ARBA" id="ARBA00022840"/>
    </source>
</evidence>
<comment type="catalytic activity">
    <reaction evidence="14 15">
        <text>pyruvate + ATP + H2O = phosphoenolpyruvate + AMP + phosphate + 2 H(+)</text>
        <dbReference type="Rhea" id="RHEA:11364"/>
        <dbReference type="ChEBI" id="CHEBI:15361"/>
        <dbReference type="ChEBI" id="CHEBI:15377"/>
        <dbReference type="ChEBI" id="CHEBI:15378"/>
        <dbReference type="ChEBI" id="CHEBI:30616"/>
        <dbReference type="ChEBI" id="CHEBI:43474"/>
        <dbReference type="ChEBI" id="CHEBI:58702"/>
        <dbReference type="ChEBI" id="CHEBI:456215"/>
        <dbReference type="EC" id="2.7.9.2"/>
    </reaction>
</comment>
<dbReference type="InterPro" id="IPR040442">
    <property type="entry name" value="Pyrv_kinase-like_dom_sf"/>
</dbReference>
<dbReference type="GO" id="GO:0006094">
    <property type="term" value="P:gluconeogenesis"/>
    <property type="evidence" value="ECO:0007669"/>
    <property type="project" value="UniProtKB-UniPathway"/>
</dbReference>
<keyword evidence="10 15" id="KW-0418">Kinase</keyword>
<dbReference type="SUPFAM" id="SSF51621">
    <property type="entry name" value="Phosphoenolpyruvate/pyruvate domain"/>
    <property type="match status" value="1"/>
</dbReference>
<evidence type="ECO:0000256" key="1">
    <source>
        <dbReference type="ARBA" id="ARBA00001946"/>
    </source>
</evidence>
<comment type="function">
    <text evidence="2 15">Catalyzes the phosphorylation of pyruvate to phosphoenolpyruvate.</text>
</comment>
<comment type="cofactor">
    <cofactor evidence="1 15">
        <name>Mg(2+)</name>
        <dbReference type="ChEBI" id="CHEBI:18420"/>
    </cofactor>
</comment>
<evidence type="ECO:0000256" key="5">
    <source>
        <dbReference type="ARBA" id="ARBA00011996"/>
    </source>
</evidence>
<evidence type="ECO:0000256" key="6">
    <source>
        <dbReference type="ARBA" id="ARBA00021623"/>
    </source>
</evidence>
<dbReference type="OrthoDB" id="9765468at2"/>
<reference evidence="19 20" key="1">
    <citation type="journal article" date="2009" name="PLoS Genet.">
        <title>Adaptations to submarine hydrothermal environments exemplified by the genome of Nautilia profundicola.</title>
        <authorList>
            <person name="Campbell B.J."/>
            <person name="Smith J.L."/>
            <person name="Hanson T.E."/>
            <person name="Klotz M.G."/>
            <person name="Stein L.Y."/>
            <person name="Lee C.K."/>
            <person name="Wu D."/>
            <person name="Robinson J.M."/>
            <person name="Khouri H.M."/>
            <person name="Eisen J.A."/>
            <person name="Cary S.C."/>
        </authorList>
    </citation>
    <scope>NUCLEOTIDE SEQUENCE [LARGE SCALE GENOMIC DNA]</scope>
    <source>
        <strain evidence="20">ATCC BAA-1463 / DSM 18972 / AmH</strain>
    </source>
</reference>
<dbReference type="InterPro" id="IPR018274">
    <property type="entry name" value="PEP_util_AS"/>
</dbReference>
<dbReference type="EC" id="2.7.9.2" evidence="5 15"/>
<dbReference type="GO" id="GO:0046872">
    <property type="term" value="F:metal ion binding"/>
    <property type="evidence" value="ECO:0007669"/>
    <property type="project" value="UniProtKB-KW"/>
</dbReference>
<dbReference type="NCBIfam" id="NF005057">
    <property type="entry name" value="PRK06464.1"/>
    <property type="match status" value="1"/>
</dbReference>
<evidence type="ECO:0000256" key="2">
    <source>
        <dbReference type="ARBA" id="ARBA00002988"/>
    </source>
</evidence>
<dbReference type="Gene3D" id="3.50.30.10">
    <property type="entry name" value="Phosphohistidine domain"/>
    <property type="match status" value="1"/>
</dbReference>
<dbReference type="KEGG" id="nam:NAMH_0766"/>
<dbReference type="Gene3D" id="3.30.1490.20">
    <property type="entry name" value="ATP-grasp fold, A domain"/>
    <property type="match status" value="1"/>
</dbReference>
<evidence type="ECO:0000259" key="17">
    <source>
        <dbReference type="Pfam" id="PF01326"/>
    </source>
</evidence>
<evidence type="ECO:0000256" key="14">
    <source>
        <dbReference type="ARBA" id="ARBA00047700"/>
    </source>
</evidence>
<gene>
    <name evidence="19" type="primary">ppsA</name>
    <name evidence="19" type="ordered locus">NAMH_0766</name>
</gene>
<dbReference type="PANTHER" id="PTHR43030:SF1">
    <property type="entry name" value="PHOSPHOENOLPYRUVATE SYNTHASE"/>
    <property type="match status" value="1"/>
</dbReference>
<keyword evidence="9 15" id="KW-0547">Nucleotide-binding</keyword>
<dbReference type="FunFam" id="3.30.1490.20:FF:000010">
    <property type="entry name" value="Phosphoenolpyruvate synthase"/>
    <property type="match status" value="1"/>
</dbReference>
<dbReference type="eggNOG" id="COG0574">
    <property type="taxonomic scope" value="Bacteria"/>
</dbReference>
<dbReference type="PROSITE" id="PS00742">
    <property type="entry name" value="PEP_ENZYMES_2"/>
    <property type="match status" value="1"/>
</dbReference>
<evidence type="ECO:0000256" key="12">
    <source>
        <dbReference type="ARBA" id="ARBA00022842"/>
    </source>
</evidence>
<keyword evidence="8 15" id="KW-0479">Metal-binding</keyword>
<dbReference type="Pfam" id="PF01326">
    <property type="entry name" value="PPDK_N"/>
    <property type="match status" value="1"/>
</dbReference>
<evidence type="ECO:0000256" key="3">
    <source>
        <dbReference type="ARBA" id="ARBA00004742"/>
    </source>
</evidence>
<dbReference type="SUPFAM" id="SSF56059">
    <property type="entry name" value="Glutathione synthetase ATP-binding domain-like"/>
    <property type="match status" value="1"/>
</dbReference>
<dbReference type="STRING" id="598659.NAMH_0766"/>
<dbReference type="Pfam" id="PF00391">
    <property type="entry name" value="PEP-utilizers"/>
    <property type="match status" value="1"/>
</dbReference>
<evidence type="ECO:0000256" key="13">
    <source>
        <dbReference type="ARBA" id="ARBA00033470"/>
    </source>
</evidence>